<evidence type="ECO:0000313" key="2">
    <source>
        <dbReference type="EMBL" id="CAF1414333.1"/>
    </source>
</evidence>
<dbReference type="EMBL" id="CAJNOK010027104">
    <property type="protein sequence ID" value="CAF1414333.1"/>
    <property type="molecule type" value="Genomic_DNA"/>
</dbReference>
<dbReference type="EMBL" id="CAJOBC010091010">
    <property type="protein sequence ID" value="CAF4396744.1"/>
    <property type="molecule type" value="Genomic_DNA"/>
</dbReference>
<dbReference type="Gene3D" id="1.25.40.20">
    <property type="entry name" value="Ankyrin repeat-containing domain"/>
    <property type="match status" value="1"/>
</dbReference>
<dbReference type="OrthoDB" id="194358at2759"/>
<dbReference type="AlphaFoldDB" id="A0A815VZW1"/>
<sequence>MDVESHMQGHYRIVELLLRSKRFSSNAIKNFRATPLHFAALLGRVEVVRTLLHYPDINVVRWISALIS</sequence>
<evidence type="ECO:0000313" key="4">
    <source>
        <dbReference type="EMBL" id="CAF4217180.1"/>
    </source>
</evidence>
<dbReference type="InterPro" id="IPR036770">
    <property type="entry name" value="Ankyrin_rpt-contain_sf"/>
</dbReference>
<proteinExistence type="predicted"/>
<evidence type="ECO:0000313" key="6">
    <source>
        <dbReference type="Proteomes" id="UP000663829"/>
    </source>
</evidence>
<dbReference type="InterPro" id="IPR002110">
    <property type="entry name" value="Ankyrin_rpt"/>
</dbReference>
<protein>
    <recommendedName>
        <fullName evidence="7">Ankyrin repeat protein</fullName>
    </recommendedName>
</protein>
<keyword evidence="1" id="KW-0040">ANK repeat</keyword>
<keyword evidence="6" id="KW-1185">Reference proteome</keyword>
<accession>A0A815VZW1</accession>
<evidence type="ECO:0008006" key="7">
    <source>
        <dbReference type="Google" id="ProtNLM"/>
    </source>
</evidence>
<dbReference type="Proteomes" id="UP000663829">
    <property type="component" value="Unassembled WGS sequence"/>
</dbReference>
<dbReference type="Proteomes" id="UP000681722">
    <property type="component" value="Unassembled WGS sequence"/>
</dbReference>
<dbReference type="PROSITE" id="PS50297">
    <property type="entry name" value="ANK_REP_REGION"/>
    <property type="match status" value="1"/>
</dbReference>
<organism evidence="3 6">
    <name type="scientific">Didymodactylos carnosus</name>
    <dbReference type="NCBI Taxonomy" id="1234261"/>
    <lineage>
        <taxon>Eukaryota</taxon>
        <taxon>Metazoa</taxon>
        <taxon>Spiralia</taxon>
        <taxon>Gnathifera</taxon>
        <taxon>Rotifera</taxon>
        <taxon>Eurotatoria</taxon>
        <taxon>Bdelloidea</taxon>
        <taxon>Philodinida</taxon>
        <taxon>Philodinidae</taxon>
        <taxon>Didymodactylos</taxon>
    </lineage>
</organism>
<dbReference type="EMBL" id="CAJOBA010048846">
    <property type="protein sequence ID" value="CAF4217180.1"/>
    <property type="molecule type" value="Genomic_DNA"/>
</dbReference>
<dbReference type="PROSITE" id="PS50088">
    <property type="entry name" value="ANK_REPEAT"/>
    <property type="match status" value="1"/>
</dbReference>
<name>A0A815VZW1_9BILA</name>
<comment type="caution">
    <text evidence="3">The sequence shown here is derived from an EMBL/GenBank/DDBJ whole genome shotgun (WGS) entry which is preliminary data.</text>
</comment>
<dbReference type="Proteomes" id="UP000682733">
    <property type="component" value="Unassembled WGS sequence"/>
</dbReference>
<evidence type="ECO:0000313" key="3">
    <source>
        <dbReference type="EMBL" id="CAF1536815.1"/>
    </source>
</evidence>
<dbReference type="Pfam" id="PF12796">
    <property type="entry name" value="Ank_2"/>
    <property type="match status" value="1"/>
</dbReference>
<dbReference type="Proteomes" id="UP000677228">
    <property type="component" value="Unassembled WGS sequence"/>
</dbReference>
<reference evidence="3" key="1">
    <citation type="submission" date="2021-02" db="EMBL/GenBank/DDBJ databases">
        <authorList>
            <person name="Nowell W R."/>
        </authorList>
    </citation>
    <scope>NUCLEOTIDE SEQUENCE</scope>
</reference>
<dbReference type="SUPFAM" id="SSF48403">
    <property type="entry name" value="Ankyrin repeat"/>
    <property type="match status" value="1"/>
</dbReference>
<evidence type="ECO:0000256" key="1">
    <source>
        <dbReference type="PROSITE-ProRule" id="PRU00023"/>
    </source>
</evidence>
<feature type="repeat" description="ANK" evidence="1">
    <location>
        <begin position="31"/>
        <end position="52"/>
    </location>
</feature>
<gene>
    <name evidence="3" type="ORF">GPM918_LOCUS38386</name>
    <name evidence="2" type="ORF">OVA965_LOCUS33480</name>
    <name evidence="5" type="ORF">SRO942_LOCUS39208</name>
    <name evidence="4" type="ORF">TMI583_LOCUS34364</name>
</gene>
<dbReference type="EMBL" id="CAJNOQ010025398">
    <property type="protein sequence ID" value="CAF1536815.1"/>
    <property type="molecule type" value="Genomic_DNA"/>
</dbReference>
<evidence type="ECO:0000313" key="5">
    <source>
        <dbReference type="EMBL" id="CAF4396744.1"/>
    </source>
</evidence>